<dbReference type="AlphaFoldDB" id="A0A316E9F5"/>
<dbReference type="EMBL" id="QGGO01000011">
    <property type="protein sequence ID" value="PWK26605.1"/>
    <property type="molecule type" value="Genomic_DNA"/>
</dbReference>
<accession>A0A316E9F5</accession>
<dbReference type="RefSeq" id="WP_146199151.1">
    <property type="nucleotide sequence ID" value="NZ_QGGO01000011.1"/>
</dbReference>
<keyword evidence="2" id="KW-1185">Reference proteome</keyword>
<organism evidence="1 2">
    <name type="scientific">Arcicella aurantiaca</name>
    <dbReference type="NCBI Taxonomy" id="591202"/>
    <lineage>
        <taxon>Bacteria</taxon>
        <taxon>Pseudomonadati</taxon>
        <taxon>Bacteroidota</taxon>
        <taxon>Cytophagia</taxon>
        <taxon>Cytophagales</taxon>
        <taxon>Flectobacillaceae</taxon>
        <taxon>Arcicella</taxon>
    </lineage>
</organism>
<comment type="caution">
    <text evidence="1">The sequence shown here is derived from an EMBL/GenBank/DDBJ whole genome shotgun (WGS) entry which is preliminary data.</text>
</comment>
<evidence type="ECO:0000313" key="1">
    <source>
        <dbReference type="EMBL" id="PWK26605.1"/>
    </source>
</evidence>
<dbReference type="SUPFAM" id="SSF48452">
    <property type="entry name" value="TPR-like"/>
    <property type="match status" value="1"/>
</dbReference>
<reference evidence="1 2" key="1">
    <citation type="submission" date="2018-05" db="EMBL/GenBank/DDBJ databases">
        <title>Genomic Encyclopedia of Archaeal and Bacterial Type Strains, Phase II (KMG-II): from individual species to whole genera.</title>
        <authorList>
            <person name="Goeker M."/>
        </authorList>
    </citation>
    <scope>NUCLEOTIDE SEQUENCE [LARGE SCALE GENOMIC DNA]</scope>
    <source>
        <strain evidence="1 2">DSM 22214</strain>
    </source>
</reference>
<evidence type="ECO:0000313" key="2">
    <source>
        <dbReference type="Proteomes" id="UP000245489"/>
    </source>
</evidence>
<name>A0A316E9F5_9BACT</name>
<gene>
    <name evidence="1" type="ORF">LV89_02454</name>
</gene>
<proteinExistence type="predicted"/>
<protein>
    <recommendedName>
        <fullName evidence="3">Tetratricopeptide repeat protein</fullName>
    </recommendedName>
</protein>
<sequence length="782" mass="88952">MAIFTLLACGPGMVDVDEFMSFFMPESSNASAQNQKYNYTSNFFYGENEFESNEDTVDHCRNENILAWQKYCNNKVAGNEIAKGIYGKFGSSALQKYLTQSKNELAKNYIALAKEIDSDFEKTVNSYEGEENKYVSKADVLEQKALALLNVAKQNKDSFIEERIAFQLVKFSAVKKNYEEAVSRYEKLILPIKQKSFISDWALMRKAEAETSLGNKAEAYYDFAQVFDRSESHRNQADVVVRARIDSLVIDDSVLKFCKNDHEKAAVYAFAGIKPTTDALPMLEKMVEIEPQNPMLELIMAREINKNEAYYYRQIDWEYVEDSTETKKKQQIASDYWSKLKDFSVKTAENQKVAKTGFWQIASAYMEYIEGDLAKSEEFLNQAKAINSQNQGLKNQILIQDLLLTSKKTKEITPEVEMAYLSILEQIGKPKGFRMSNAVLESCNMLASKYRGVQPVSDKETKGGFLSSCSGKKSSENVPVSVPNAIAKAYLLTMLTTYQAGSGEEYGGYMSQKDMFPIEDTTSLATIKKLVQYVAEPNKSDFDKRLQKLVGFDNDHLYTLMGRRAMDEHNYAKAAEAFGKVNPKIWKDDVWTSMFNEDPFYISPKYGDEKPNTNYTPVSFAQKMAELEAKLKANPNDAESAYLLGCGAFNTSTHGNAWILRRHGWSASEVNSYDKKEYNFDYYQATKAKEYFEKGMKSTNPEIAAKSCYGAALCERVAFDVFVASQDTSNEMDMNKFTERMNKERIAKFSIYFQLLKTKYQNTAYQKQVLEECGDYSAFAGE</sequence>
<dbReference type="InterPro" id="IPR011990">
    <property type="entry name" value="TPR-like_helical_dom_sf"/>
</dbReference>
<evidence type="ECO:0008006" key="3">
    <source>
        <dbReference type="Google" id="ProtNLM"/>
    </source>
</evidence>
<dbReference type="Proteomes" id="UP000245489">
    <property type="component" value="Unassembled WGS sequence"/>
</dbReference>
<dbReference type="OrthoDB" id="605297at2"/>